<protein>
    <submittedName>
        <fullName evidence="2">Uncharacterized protein</fullName>
    </submittedName>
</protein>
<name>G3AAC6_9RALS</name>
<feature type="transmembrane region" description="Helical" evidence="1">
    <location>
        <begin position="38"/>
        <end position="56"/>
    </location>
</feature>
<keyword evidence="1" id="KW-1133">Transmembrane helix</keyword>
<sequence length="63" mass="6998">MGSAIQTAQSVYQVVPHPSGRWMRQQCSTLTSLFFNPLSFVGLLACVLFVATTRFFRNVQSTA</sequence>
<reference evidence="2" key="1">
    <citation type="journal article" date="2011" name="PLoS ONE">
        <title>Ralstonia syzygii, the Blood Disease Bacterium and some Asian R. solanacearum strains form a single genomic species despite divergent lifestyles.</title>
        <authorList>
            <person name="Remenant B."/>
            <person name="de Cambiaire J.C."/>
            <person name="Cellier G."/>
            <person name="Jacobs J.M."/>
            <person name="Mangenot S."/>
            <person name="Barbe V."/>
            <person name="Lajus A."/>
            <person name="Vallenet D."/>
            <person name="Medigue C."/>
            <person name="Fegan M."/>
            <person name="Allen C."/>
            <person name="Prior P."/>
        </authorList>
    </citation>
    <scope>NUCLEOTIDE SEQUENCE</scope>
    <source>
        <strain evidence="2">R24</strain>
    </source>
</reference>
<keyword evidence="1" id="KW-0812">Transmembrane</keyword>
<gene>
    <name evidence="2" type="ORF">RALSY_mp10122</name>
</gene>
<keyword evidence="1" id="KW-0472">Membrane</keyword>
<evidence type="ECO:0000313" key="2">
    <source>
        <dbReference type="EMBL" id="CCA87606.1"/>
    </source>
</evidence>
<proteinExistence type="predicted"/>
<evidence type="ECO:0000256" key="1">
    <source>
        <dbReference type="SAM" id="Phobius"/>
    </source>
</evidence>
<dbReference type="EMBL" id="FR854090">
    <property type="protein sequence ID" value="CCA87606.1"/>
    <property type="molecule type" value="Genomic_DNA"/>
</dbReference>
<reference evidence="2" key="2">
    <citation type="submission" date="2011-04" db="EMBL/GenBank/DDBJ databases">
        <authorList>
            <person name="Genoscope - CEA"/>
        </authorList>
    </citation>
    <scope>NUCLEOTIDE SEQUENCE</scope>
    <source>
        <strain evidence="2">R24</strain>
    </source>
</reference>
<organism evidence="2">
    <name type="scientific">Ralstonia syzygii R24</name>
    <dbReference type="NCBI Taxonomy" id="907261"/>
    <lineage>
        <taxon>Bacteria</taxon>
        <taxon>Pseudomonadati</taxon>
        <taxon>Pseudomonadota</taxon>
        <taxon>Betaproteobacteria</taxon>
        <taxon>Burkholderiales</taxon>
        <taxon>Burkholderiaceae</taxon>
        <taxon>Ralstonia</taxon>
        <taxon>Ralstonia solanacearum species complex</taxon>
    </lineage>
</organism>
<accession>G3AAC6</accession>
<dbReference type="AlphaFoldDB" id="G3AAC6"/>